<evidence type="ECO:0000256" key="2">
    <source>
        <dbReference type="SAM" id="MobiDB-lite"/>
    </source>
</evidence>
<protein>
    <submittedName>
        <fullName evidence="4">Anti-sigma regulatory factor</fullName>
    </submittedName>
</protein>
<dbReference type="RefSeq" id="WP_071063943.1">
    <property type="nucleotide sequence ID" value="NZ_MAXA01000214.1"/>
</dbReference>
<dbReference type="EMBL" id="MAXA01000214">
    <property type="protein sequence ID" value="OHV28075.1"/>
    <property type="molecule type" value="Genomic_DNA"/>
</dbReference>
<dbReference type="Pfam" id="PF13581">
    <property type="entry name" value="HATPase_c_2"/>
    <property type="match status" value="1"/>
</dbReference>
<keyword evidence="5" id="KW-1185">Reference proteome</keyword>
<name>A0A1S1Q4G1_9ACTN</name>
<keyword evidence="1" id="KW-0418">Kinase</keyword>
<dbReference type="InterPro" id="IPR003594">
    <property type="entry name" value="HATPase_dom"/>
</dbReference>
<dbReference type="CDD" id="cd16936">
    <property type="entry name" value="HATPase_RsbW-like"/>
    <property type="match status" value="1"/>
</dbReference>
<evidence type="ECO:0000256" key="1">
    <source>
        <dbReference type="ARBA" id="ARBA00022527"/>
    </source>
</evidence>
<feature type="domain" description="Histidine kinase/HSP90-like ATPase" evidence="3">
    <location>
        <begin position="14"/>
        <end position="88"/>
    </location>
</feature>
<dbReference type="OrthoDB" id="3185978at2"/>
<dbReference type="GO" id="GO:0004674">
    <property type="term" value="F:protein serine/threonine kinase activity"/>
    <property type="evidence" value="ECO:0007669"/>
    <property type="project" value="UniProtKB-KW"/>
</dbReference>
<dbReference type="PANTHER" id="PTHR35526:SF3">
    <property type="entry name" value="ANTI-SIGMA-F FACTOR RSBW"/>
    <property type="match status" value="1"/>
</dbReference>
<dbReference type="InterPro" id="IPR036890">
    <property type="entry name" value="HATPase_C_sf"/>
</dbReference>
<organism evidence="4 5">
    <name type="scientific">Parafrankia soli</name>
    <dbReference type="NCBI Taxonomy" id="2599596"/>
    <lineage>
        <taxon>Bacteria</taxon>
        <taxon>Bacillati</taxon>
        <taxon>Actinomycetota</taxon>
        <taxon>Actinomycetes</taxon>
        <taxon>Frankiales</taxon>
        <taxon>Frankiaceae</taxon>
        <taxon>Parafrankia</taxon>
    </lineage>
</organism>
<gene>
    <name evidence="4" type="ORF">BBK14_18220</name>
</gene>
<comment type="caution">
    <text evidence="4">The sequence shown here is derived from an EMBL/GenBank/DDBJ whole genome shotgun (WGS) entry which is preliminary data.</text>
</comment>
<evidence type="ECO:0000259" key="3">
    <source>
        <dbReference type="Pfam" id="PF13581"/>
    </source>
</evidence>
<reference evidence="5" key="1">
    <citation type="submission" date="2016-07" db="EMBL/GenBank/DDBJ databases">
        <title>Frankia sp. NRRL B-16219 Genome sequencing.</title>
        <authorList>
            <person name="Ghodhbane-Gtari F."/>
            <person name="Swanson E."/>
            <person name="Gueddou A."/>
            <person name="Louati M."/>
            <person name="Nouioui I."/>
            <person name="Hezbri K."/>
            <person name="Abebe-Akele F."/>
            <person name="Simpson S."/>
            <person name="Morris K."/>
            <person name="Thomas K."/>
            <person name="Gtari M."/>
            <person name="Tisa L.S."/>
        </authorList>
    </citation>
    <scope>NUCLEOTIDE SEQUENCE [LARGE SCALE GENOMIC DNA]</scope>
    <source>
        <strain evidence="5">NRRL B-16219</strain>
    </source>
</reference>
<dbReference type="Gene3D" id="3.30.565.10">
    <property type="entry name" value="Histidine kinase-like ATPase, C-terminal domain"/>
    <property type="match status" value="1"/>
</dbReference>
<dbReference type="AlphaFoldDB" id="A0A1S1Q4G1"/>
<feature type="region of interest" description="Disordered" evidence="2">
    <location>
        <begin position="206"/>
        <end position="234"/>
    </location>
</feature>
<feature type="compositionally biased region" description="Polar residues" evidence="2">
    <location>
        <begin position="132"/>
        <end position="154"/>
    </location>
</feature>
<dbReference type="SUPFAM" id="SSF55874">
    <property type="entry name" value="ATPase domain of HSP90 chaperone/DNA topoisomerase II/histidine kinase"/>
    <property type="match status" value="1"/>
</dbReference>
<sequence length="234" mass="25169">MEIKLSLSLPRDEISIPIVRRICTQALKVLGVSQECIDDVELALTEACANVLLHATADDEYEVSVGVDNQVAAIEVVDHGGGFDALAAFDGSGIPVREDVDVAFHNGVDPDEANPGDANPDGAVSRTGAWVTRTSPGQPRQDQSNPDQPYSDQQWLEQVPTDAVPEQGRGIFLMRTLMDHVQFHTVDGPHPGTRVHLEKLLTWDESAPGAQLGQVRSSRGPWSGQPRDPAPDGA</sequence>
<dbReference type="Proteomes" id="UP000179769">
    <property type="component" value="Unassembled WGS sequence"/>
</dbReference>
<proteinExistence type="predicted"/>
<feature type="region of interest" description="Disordered" evidence="2">
    <location>
        <begin position="105"/>
        <end position="154"/>
    </location>
</feature>
<keyword evidence="1" id="KW-0723">Serine/threonine-protein kinase</keyword>
<dbReference type="PANTHER" id="PTHR35526">
    <property type="entry name" value="ANTI-SIGMA-F FACTOR RSBW-RELATED"/>
    <property type="match status" value="1"/>
</dbReference>
<evidence type="ECO:0000313" key="5">
    <source>
        <dbReference type="Proteomes" id="UP000179769"/>
    </source>
</evidence>
<evidence type="ECO:0000313" key="4">
    <source>
        <dbReference type="EMBL" id="OHV28075.1"/>
    </source>
</evidence>
<accession>A0A1S1Q4G1</accession>
<keyword evidence="1" id="KW-0808">Transferase</keyword>
<dbReference type="InterPro" id="IPR050267">
    <property type="entry name" value="Anti-sigma-factor_SerPK"/>
</dbReference>